<protein>
    <recommendedName>
        <fullName evidence="5">Type I restriction modification DNA specificity domain-containing protein</fullName>
    </recommendedName>
</protein>
<dbReference type="GO" id="GO:0003677">
    <property type="term" value="F:DNA binding"/>
    <property type="evidence" value="ECO:0007669"/>
    <property type="project" value="UniProtKB-KW"/>
</dbReference>
<reference evidence="6" key="1">
    <citation type="journal article" date="2018" name="Nat. Biotechnol.">
        <title>A standardized bacterial taxonomy based on genome phylogeny substantially revises the tree of life.</title>
        <authorList>
            <person name="Parks D.H."/>
            <person name="Chuvochina M."/>
            <person name="Waite D.W."/>
            <person name="Rinke C."/>
            <person name="Skarshewski A."/>
            <person name="Chaumeil P.A."/>
            <person name="Hugenholtz P."/>
        </authorList>
    </citation>
    <scope>NUCLEOTIDE SEQUENCE [LARGE SCALE GENOMIC DNA]</scope>
    <source>
        <strain evidence="6">UBA11284</strain>
    </source>
</reference>
<dbReference type="Gene3D" id="3.90.220.20">
    <property type="entry name" value="DNA methylase specificity domains"/>
    <property type="match status" value="2"/>
</dbReference>
<proteinExistence type="inferred from homology"/>
<name>A0A3D0KIU2_9GAMM</name>
<comment type="caution">
    <text evidence="6">The sequence shown here is derived from an EMBL/GenBank/DDBJ whole genome shotgun (WGS) entry which is preliminary data.</text>
</comment>
<keyword evidence="3" id="KW-0238">DNA-binding</keyword>
<keyword evidence="4" id="KW-0175">Coiled coil</keyword>
<gene>
    <name evidence="6" type="ORF">DEO68_13135</name>
</gene>
<dbReference type="GO" id="GO:0009307">
    <property type="term" value="P:DNA restriction-modification system"/>
    <property type="evidence" value="ECO:0007669"/>
    <property type="project" value="UniProtKB-KW"/>
</dbReference>
<dbReference type="CDD" id="cd16961">
    <property type="entry name" value="RMtype1_S_TRD-CR_like"/>
    <property type="match status" value="1"/>
</dbReference>
<dbReference type="InterPro" id="IPR044946">
    <property type="entry name" value="Restrct_endonuc_typeI_TRD_sf"/>
</dbReference>
<accession>A0A3D0KIU2</accession>
<feature type="domain" description="Type I restriction modification DNA specificity" evidence="5">
    <location>
        <begin position="35"/>
        <end position="158"/>
    </location>
</feature>
<evidence type="ECO:0000256" key="4">
    <source>
        <dbReference type="SAM" id="Coils"/>
    </source>
</evidence>
<organism evidence="6">
    <name type="scientific">Halomonas campaniensis</name>
    <dbReference type="NCBI Taxonomy" id="213554"/>
    <lineage>
        <taxon>Bacteria</taxon>
        <taxon>Pseudomonadati</taxon>
        <taxon>Pseudomonadota</taxon>
        <taxon>Gammaproteobacteria</taxon>
        <taxon>Oceanospirillales</taxon>
        <taxon>Halomonadaceae</taxon>
        <taxon>Halomonas</taxon>
    </lineage>
</organism>
<dbReference type="EMBL" id="DOTR01000072">
    <property type="protein sequence ID" value="HCA03089.1"/>
    <property type="molecule type" value="Genomic_DNA"/>
</dbReference>
<dbReference type="SUPFAM" id="SSF116734">
    <property type="entry name" value="DNA methylase specificity domain"/>
    <property type="match status" value="2"/>
</dbReference>
<evidence type="ECO:0000313" key="6">
    <source>
        <dbReference type="EMBL" id="HCA03089.1"/>
    </source>
</evidence>
<dbReference type="Gene3D" id="1.10.287.1120">
    <property type="entry name" value="Bipartite methylase S protein"/>
    <property type="match status" value="1"/>
</dbReference>
<dbReference type="InterPro" id="IPR052021">
    <property type="entry name" value="Type-I_RS_S_subunit"/>
</dbReference>
<dbReference type="InterPro" id="IPR000055">
    <property type="entry name" value="Restrct_endonuc_typeI_TRD"/>
</dbReference>
<keyword evidence="2" id="KW-0680">Restriction system</keyword>
<dbReference type="AlphaFoldDB" id="A0A3D0KIU2"/>
<feature type="coiled-coil region" evidence="4">
    <location>
        <begin position="140"/>
        <end position="167"/>
    </location>
</feature>
<evidence type="ECO:0000256" key="3">
    <source>
        <dbReference type="ARBA" id="ARBA00023125"/>
    </source>
</evidence>
<evidence type="ECO:0000256" key="1">
    <source>
        <dbReference type="ARBA" id="ARBA00010923"/>
    </source>
</evidence>
<dbReference type="Pfam" id="PF01420">
    <property type="entry name" value="Methylase_S"/>
    <property type="match status" value="2"/>
</dbReference>
<feature type="coiled-coil region" evidence="4">
    <location>
        <begin position="355"/>
        <end position="382"/>
    </location>
</feature>
<dbReference type="PANTHER" id="PTHR30408:SF12">
    <property type="entry name" value="TYPE I RESTRICTION ENZYME MJAVIII SPECIFICITY SUBUNIT"/>
    <property type="match status" value="1"/>
</dbReference>
<comment type="similarity">
    <text evidence="1">Belongs to the type-I restriction system S methylase family.</text>
</comment>
<evidence type="ECO:0000259" key="5">
    <source>
        <dbReference type="Pfam" id="PF01420"/>
    </source>
</evidence>
<dbReference type="PANTHER" id="PTHR30408">
    <property type="entry name" value="TYPE-1 RESTRICTION ENZYME ECOKI SPECIFICITY PROTEIN"/>
    <property type="match status" value="1"/>
</dbReference>
<evidence type="ECO:0000256" key="2">
    <source>
        <dbReference type="ARBA" id="ARBA00022747"/>
    </source>
</evidence>
<feature type="domain" description="Type I restriction modification DNA specificity" evidence="5">
    <location>
        <begin position="257"/>
        <end position="373"/>
    </location>
</feature>
<sequence>MRKSVWAISGRGCRCRFMGAYVSFDENDQLVSEQEYKAITKGFNLEKNDVLLTVVGSLGRSALFEGEKVAFQRSVAFLKPDKKNISSRFLYHAIRHEAFQQQLLKSSNATAQAGIYLGELAKCLIPNIKAKEQDLIVKILDTLDTQLRQTEAIIAKLQQVKQGLLQDLLTRGIDASGKLRPPWEKAPELYKDSPLGWIPKEWEWNSLASKVEFPTGQVDPRIFPYREWILVAPDHIESKTGRLLNKCDATSQSAISGKYIFQPGDVIYSKIRPYLRKAVLANFQGLCSADAYPLRPLTGIVPEYLLAVILGEHFSRFAESVSMRSGFPKINRAEMSEFSTAWPQAEEQEKIASIIKDSNEKLAMEERLLEKLKKQKIGLMDDLLTGRVRVTNLIGQQRAS</sequence>